<comment type="caution">
    <text evidence="1">The sequence shown here is derived from an EMBL/GenBank/DDBJ whole genome shotgun (WGS) entry which is preliminary data.</text>
</comment>
<dbReference type="RefSeq" id="WP_359655385.1">
    <property type="nucleotide sequence ID" value="NZ_JBEXZP010000082.1"/>
</dbReference>
<evidence type="ECO:0000313" key="1">
    <source>
        <dbReference type="EMBL" id="MEU0710929.1"/>
    </source>
</evidence>
<accession>A0ABV2WC23</accession>
<organism evidence="1 2">
    <name type="scientific">Streptomyces lavendulocolor</name>
    <dbReference type="NCBI Taxonomy" id="67316"/>
    <lineage>
        <taxon>Bacteria</taxon>
        <taxon>Bacillati</taxon>
        <taxon>Actinomycetota</taxon>
        <taxon>Actinomycetes</taxon>
        <taxon>Kitasatosporales</taxon>
        <taxon>Streptomycetaceae</taxon>
        <taxon>Streptomyces</taxon>
    </lineage>
</organism>
<keyword evidence="2" id="KW-1185">Reference proteome</keyword>
<sequence>MTARPHGYARYRLDGCRCYPCSYARSEYDDNRNRAIAYGTWQPFVDAEPVRTHIRTLQECGLGLRRIADLAGVDRKRLQAVLNGRPERGTPPQEKIRPALSAAVLAVEPTLANLAPATVIDATGAHRRLQALICAGWPQHHLATRLGMTDTNFSAALRRNRIVARTARAVAALYDELWRSNPLEHGASPSGVTRARKHAAALGWVPVGAWDDDTIDDPAARPDTGEHGSRTVALAEDGLELERHGYSRDQAAARLGVTKNALDKAISRYGATIQPAA</sequence>
<evidence type="ECO:0000313" key="2">
    <source>
        <dbReference type="Proteomes" id="UP001550378"/>
    </source>
</evidence>
<proteinExistence type="predicted"/>
<reference evidence="1 2" key="1">
    <citation type="submission" date="2024-06" db="EMBL/GenBank/DDBJ databases">
        <title>The Natural Products Discovery Center: Release of the First 8490 Sequenced Strains for Exploring Actinobacteria Biosynthetic Diversity.</title>
        <authorList>
            <person name="Kalkreuter E."/>
            <person name="Kautsar S.A."/>
            <person name="Yang D."/>
            <person name="Bader C.D."/>
            <person name="Teijaro C.N."/>
            <person name="Fluegel L."/>
            <person name="Davis C.M."/>
            <person name="Simpson J.R."/>
            <person name="Lauterbach L."/>
            <person name="Steele A.D."/>
            <person name="Gui C."/>
            <person name="Meng S."/>
            <person name="Li G."/>
            <person name="Viehrig K."/>
            <person name="Ye F."/>
            <person name="Su P."/>
            <person name="Kiefer A.F."/>
            <person name="Nichols A."/>
            <person name="Cepeda A.J."/>
            <person name="Yan W."/>
            <person name="Fan B."/>
            <person name="Jiang Y."/>
            <person name="Adhikari A."/>
            <person name="Zheng C.-J."/>
            <person name="Schuster L."/>
            <person name="Cowan T.M."/>
            <person name="Smanski M.J."/>
            <person name="Chevrette M.G."/>
            <person name="De Carvalho L.P.S."/>
            <person name="Shen B."/>
        </authorList>
    </citation>
    <scope>NUCLEOTIDE SEQUENCE [LARGE SCALE GENOMIC DNA]</scope>
    <source>
        <strain evidence="1 2">NPDC006337</strain>
    </source>
</reference>
<dbReference type="Proteomes" id="UP001550378">
    <property type="component" value="Unassembled WGS sequence"/>
</dbReference>
<name>A0ABV2WC23_9ACTN</name>
<protein>
    <submittedName>
        <fullName evidence="1">Uncharacterized protein</fullName>
    </submittedName>
</protein>
<dbReference type="EMBL" id="JBEXZR010000029">
    <property type="protein sequence ID" value="MEU0710929.1"/>
    <property type="molecule type" value="Genomic_DNA"/>
</dbReference>
<gene>
    <name evidence="1" type="ORF">ABZ508_26560</name>
</gene>